<dbReference type="Proteomes" id="UP001163846">
    <property type="component" value="Unassembled WGS sequence"/>
</dbReference>
<dbReference type="Pfam" id="PF10544">
    <property type="entry name" value="T5orf172"/>
    <property type="match status" value="1"/>
</dbReference>
<evidence type="ECO:0000313" key="3">
    <source>
        <dbReference type="Proteomes" id="UP001163846"/>
    </source>
</evidence>
<dbReference type="InterPro" id="IPR018306">
    <property type="entry name" value="Phage_T5_Orf172_DNA-bd"/>
</dbReference>
<reference evidence="2" key="1">
    <citation type="submission" date="2022-08" db="EMBL/GenBank/DDBJ databases">
        <authorList>
            <consortium name="DOE Joint Genome Institute"/>
            <person name="Min B."/>
            <person name="Riley R."/>
            <person name="Sierra-Patev S."/>
            <person name="Naranjo-Ortiz M."/>
            <person name="Looney B."/>
            <person name="Konkel Z."/>
            <person name="Slot J.C."/>
            <person name="Sakamoto Y."/>
            <person name="Steenwyk J.L."/>
            <person name="Rokas A."/>
            <person name="Carro J."/>
            <person name="Camarero S."/>
            <person name="Ferreira P."/>
            <person name="Molpeceres G."/>
            <person name="Ruiz-Duenas F.J."/>
            <person name="Serrano A."/>
            <person name="Henrissat B."/>
            <person name="Drula E."/>
            <person name="Hughes K.W."/>
            <person name="Mata J.L."/>
            <person name="Ishikawa N.K."/>
            <person name="Vargas-Isla R."/>
            <person name="Ushijima S."/>
            <person name="Smith C.A."/>
            <person name="Ahrendt S."/>
            <person name="Andreopoulos W."/>
            <person name="He G."/>
            <person name="Labutti K."/>
            <person name="Lipzen A."/>
            <person name="Ng V."/>
            <person name="Sandor L."/>
            <person name="Barry K."/>
            <person name="Martinez A.T."/>
            <person name="Xiao Y."/>
            <person name="Gibbons J.G."/>
            <person name="Terashima K."/>
            <person name="Hibbett D.S."/>
            <person name="Grigoriev I.V."/>
        </authorList>
    </citation>
    <scope>NUCLEOTIDE SEQUENCE</scope>
    <source>
        <strain evidence="2">TFB9207</strain>
    </source>
</reference>
<sequence length="367" mass="41862">MGGMWKDEDLQAGIEAFDNLSSSHRDGTRRKKGGVIHCPGSERELSTTTFIRGKFLVQSLDAKRPLWELSELWRRTLDRETSSADRAGWIYVFHEAGLAGGIFKVGRTNDLERRLHEWKVQCPCQSRTWLGAFWTPFANRTGIEKQFPPSMSGTHHTQNLLSIWSWRPNVPPGRDIYVTSPIDSSRWRYTSGKICLHWYFSNGLRGFDSTDNRQSNSVGTILLSDDDAEVARRGGVSLTPLRLDTDASALFQYYSKPKFLLIHWLLVNVSLAIEMSETMSEIYTIVSRARILEREDEVVLSGKCNSKDFKRVMAVYGSTPQGLALKLTYRNPETMDVQAHPKDPQLYLRRSLSDKTLDFVNYRSIAS</sequence>
<gene>
    <name evidence="2" type="ORF">F5878DRAFT_647473</name>
</gene>
<dbReference type="EMBL" id="MU807332">
    <property type="protein sequence ID" value="KAJ3831628.1"/>
    <property type="molecule type" value="Genomic_DNA"/>
</dbReference>
<accession>A0AA38NW66</accession>
<comment type="caution">
    <text evidence="2">The sequence shown here is derived from an EMBL/GenBank/DDBJ whole genome shotgun (WGS) entry which is preliminary data.</text>
</comment>
<feature type="domain" description="Bacteriophage T5 Orf172 DNA-binding" evidence="1">
    <location>
        <begin position="88"/>
        <end position="129"/>
    </location>
</feature>
<evidence type="ECO:0000259" key="1">
    <source>
        <dbReference type="Pfam" id="PF10544"/>
    </source>
</evidence>
<evidence type="ECO:0000313" key="2">
    <source>
        <dbReference type="EMBL" id="KAJ3831628.1"/>
    </source>
</evidence>
<name>A0AA38NW66_9AGAR</name>
<keyword evidence="3" id="KW-1185">Reference proteome</keyword>
<dbReference type="AlphaFoldDB" id="A0AA38NW66"/>
<proteinExistence type="predicted"/>
<protein>
    <recommendedName>
        <fullName evidence="1">Bacteriophage T5 Orf172 DNA-binding domain-containing protein</fullName>
    </recommendedName>
</protein>
<organism evidence="2 3">
    <name type="scientific">Lentinula raphanica</name>
    <dbReference type="NCBI Taxonomy" id="153919"/>
    <lineage>
        <taxon>Eukaryota</taxon>
        <taxon>Fungi</taxon>
        <taxon>Dikarya</taxon>
        <taxon>Basidiomycota</taxon>
        <taxon>Agaricomycotina</taxon>
        <taxon>Agaricomycetes</taxon>
        <taxon>Agaricomycetidae</taxon>
        <taxon>Agaricales</taxon>
        <taxon>Marasmiineae</taxon>
        <taxon>Omphalotaceae</taxon>
        <taxon>Lentinula</taxon>
    </lineage>
</organism>